<proteinExistence type="predicted"/>
<dbReference type="EMBL" id="CAJOBH010252612">
    <property type="protein sequence ID" value="CAF5142103.1"/>
    <property type="molecule type" value="Genomic_DNA"/>
</dbReference>
<sequence>MASGSVTKEIESRIKQSPEHLFEVFLEIHQPINNEPPAILIQYPDDFSDQILKTVASFVYPCRISLYET</sequence>
<reference evidence="1" key="1">
    <citation type="submission" date="2021-02" db="EMBL/GenBank/DDBJ databases">
        <authorList>
            <person name="Nowell W R."/>
        </authorList>
    </citation>
    <scope>NUCLEOTIDE SEQUENCE</scope>
</reference>
<comment type="caution">
    <text evidence="1">The sequence shown here is derived from an EMBL/GenBank/DDBJ whole genome shotgun (WGS) entry which is preliminary data.</text>
</comment>
<dbReference type="EMBL" id="CAJOBJ010355747">
    <property type="protein sequence ID" value="CAF5213914.1"/>
    <property type="molecule type" value="Genomic_DNA"/>
</dbReference>
<protein>
    <submittedName>
        <fullName evidence="1">Uncharacterized protein</fullName>
    </submittedName>
</protein>
<organism evidence="1 3">
    <name type="scientific">Rotaria magnacalcarata</name>
    <dbReference type="NCBI Taxonomy" id="392030"/>
    <lineage>
        <taxon>Eukaryota</taxon>
        <taxon>Metazoa</taxon>
        <taxon>Spiralia</taxon>
        <taxon>Gnathifera</taxon>
        <taxon>Rotifera</taxon>
        <taxon>Eurotatoria</taxon>
        <taxon>Bdelloidea</taxon>
        <taxon>Philodinida</taxon>
        <taxon>Philodinidae</taxon>
        <taxon>Rotaria</taxon>
    </lineage>
</organism>
<evidence type="ECO:0000313" key="3">
    <source>
        <dbReference type="Proteomes" id="UP000681967"/>
    </source>
</evidence>
<accession>A0A8S3FT31</accession>
<evidence type="ECO:0000313" key="2">
    <source>
        <dbReference type="EMBL" id="CAF5213914.1"/>
    </source>
</evidence>
<name>A0A8S3FT31_9BILA</name>
<dbReference type="Proteomes" id="UP000681720">
    <property type="component" value="Unassembled WGS sequence"/>
</dbReference>
<dbReference type="AlphaFoldDB" id="A0A8S3FT31"/>
<evidence type="ECO:0000313" key="1">
    <source>
        <dbReference type="EMBL" id="CAF5142103.1"/>
    </source>
</evidence>
<gene>
    <name evidence="1" type="ORF">BYL167_LOCUS70373</name>
    <name evidence="2" type="ORF">GIL414_LOCUS80795</name>
</gene>
<dbReference type="Proteomes" id="UP000681967">
    <property type="component" value="Unassembled WGS sequence"/>
</dbReference>
<dbReference type="Gene3D" id="3.30.450.200">
    <property type="match status" value="1"/>
</dbReference>